<dbReference type="PANTHER" id="PTHR44757">
    <property type="entry name" value="DIGUANYLATE CYCLASE DGCP"/>
    <property type="match status" value="1"/>
</dbReference>
<dbReference type="PROSITE" id="PS50887">
    <property type="entry name" value="GGDEF"/>
    <property type="match status" value="1"/>
</dbReference>
<dbReference type="Gene3D" id="3.30.70.270">
    <property type="match status" value="1"/>
</dbReference>
<feature type="domain" description="PAS" evidence="3">
    <location>
        <begin position="235"/>
        <end position="305"/>
    </location>
</feature>
<reference evidence="7 8" key="1">
    <citation type="journal article" date="2014" name="Int. J. Syst. Evol. Microbiol.">
        <title>Complete genome sequence of Corynebacterium casei LMG S-19264T (=DSM 44701T), isolated from a smear-ripened cheese.</title>
        <authorList>
            <consortium name="US DOE Joint Genome Institute (JGI-PGF)"/>
            <person name="Walter F."/>
            <person name="Albersmeier A."/>
            <person name="Kalinowski J."/>
            <person name="Ruckert C."/>
        </authorList>
    </citation>
    <scope>NUCLEOTIDE SEQUENCE [LARGE SCALE GENOMIC DNA]</scope>
    <source>
        <strain evidence="7 8">CGMCC 1.7286</strain>
    </source>
</reference>
<dbReference type="CDD" id="cd01948">
    <property type="entry name" value="EAL"/>
    <property type="match status" value="1"/>
</dbReference>
<dbReference type="AlphaFoldDB" id="A0A918DRM8"/>
<name>A0A918DRM8_9GAMM</name>
<keyword evidence="8" id="KW-1185">Reference proteome</keyword>
<comment type="cofactor">
    <cofactor evidence="1">
        <name>Mg(2+)</name>
        <dbReference type="ChEBI" id="CHEBI:18420"/>
    </cofactor>
</comment>
<dbReference type="InterPro" id="IPR000700">
    <property type="entry name" value="PAS-assoc_C"/>
</dbReference>
<dbReference type="GO" id="GO:0003824">
    <property type="term" value="F:catalytic activity"/>
    <property type="evidence" value="ECO:0007669"/>
    <property type="project" value="UniProtKB-ARBA"/>
</dbReference>
<feature type="domain" description="PAC" evidence="4">
    <location>
        <begin position="309"/>
        <end position="361"/>
    </location>
</feature>
<dbReference type="PROSITE" id="PS50112">
    <property type="entry name" value="PAS"/>
    <property type="match status" value="1"/>
</dbReference>
<dbReference type="SMART" id="SM00091">
    <property type="entry name" value="PAS"/>
    <property type="match status" value="1"/>
</dbReference>
<gene>
    <name evidence="7" type="ORF">GCM10011348_20050</name>
</gene>
<dbReference type="Pfam" id="PF00990">
    <property type="entry name" value="GGDEF"/>
    <property type="match status" value="1"/>
</dbReference>
<evidence type="ECO:0000256" key="1">
    <source>
        <dbReference type="ARBA" id="ARBA00001946"/>
    </source>
</evidence>
<dbReference type="InterPro" id="IPR043128">
    <property type="entry name" value="Rev_trsase/Diguanyl_cyclase"/>
</dbReference>
<dbReference type="Pfam" id="PF13426">
    <property type="entry name" value="PAS_9"/>
    <property type="match status" value="1"/>
</dbReference>
<evidence type="ECO:0000259" key="4">
    <source>
        <dbReference type="PROSITE" id="PS50113"/>
    </source>
</evidence>
<dbReference type="CDD" id="cd01949">
    <property type="entry name" value="GGDEF"/>
    <property type="match status" value="1"/>
</dbReference>
<dbReference type="FunFam" id="3.30.70.270:FF:000001">
    <property type="entry name" value="Diguanylate cyclase domain protein"/>
    <property type="match status" value="1"/>
</dbReference>
<dbReference type="Gene3D" id="3.30.450.20">
    <property type="entry name" value="PAS domain"/>
    <property type="match status" value="1"/>
</dbReference>
<dbReference type="PROSITE" id="PS50113">
    <property type="entry name" value="PAC"/>
    <property type="match status" value="1"/>
</dbReference>
<dbReference type="PANTHER" id="PTHR44757:SF4">
    <property type="entry name" value="DIGUANYLATE CYCLASE DGCE-RELATED"/>
    <property type="match status" value="1"/>
</dbReference>
<dbReference type="InterPro" id="IPR035965">
    <property type="entry name" value="PAS-like_dom_sf"/>
</dbReference>
<dbReference type="SMART" id="SM00267">
    <property type="entry name" value="GGDEF"/>
    <property type="match status" value="1"/>
</dbReference>
<dbReference type="PROSITE" id="PS50883">
    <property type="entry name" value="EAL"/>
    <property type="match status" value="1"/>
</dbReference>
<evidence type="ECO:0000256" key="2">
    <source>
        <dbReference type="SAM" id="MobiDB-lite"/>
    </source>
</evidence>
<dbReference type="InterPro" id="IPR000014">
    <property type="entry name" value="PAS"/>
</dbReference>
<sequence length="805" mass="90032">MALNSRRRRAARLLLALLGTIALLAILLIWITLLIQSGTRAFSSGENLWSRGYQNALFFADRYAEAGAPEDLRQALRFLSVPLGHYQGRRALEQNPPDLERARQSLQAGGISESDIELLIWTHRYFSRLPFISETLRNWRASDTRLMQLQQLIEDVVHARGQTELDAELIARQRAELRTISESLGPAPSPFAGSLRQGERALRSALIAASTLAMLMLVLLSWRLSRRLLEALHAAEGKFHTAFEQAAIGMAEVGPDGHFIEVNEALCRMLRYDREDLLGTPLQRYTHAEDIDSSNQALKRLTSGVSRSETYDKRYISRDGETLWTRLTVSSVRDGDGDRLRLFSIVEDITHARKLSDELSYRASHDGLTGLWNRQEFELRLQQAVQDARTNDSQHTLAFIDLDQFKVVNDTCGHIAGDHMLCQVAQVLRNHLRDHDLLARLGGDEFAVLLHDTTGDGARLAAGKLHQAIKDYCFHWQGRNFSLSSSIGLATINGNSHDSTSVLQAADTACNMAKDSGRSRIHFYLERDSATEHRRREMEWVSGIRDALDNARLSLFAQRIRALDGDRPERFEVLVRLTDAEGIEHPPGAFMPAAERYNLIGEIDRFVLTRTLQLLARQQDRLARIDACHINVSARSIACPEFRAEVTRTLRQSALKGPRICFEITETAAVTSLHDALEFIASVRELGCQVSLDDFGSGLSSFGYLKNLPVDLLKIDGNFVRRVHESPEDKAIVQAINHAAQALQKATVAEFVEHGDAIEVLREIGVDYVQGYAVHRPEPLEQLLARSGSGAMPPSSDRLATTSGH</sequence>
<dbReference type="CDD" id="cd00130">
    <property type="entry name" value="PAS"/>
    <property type="match status" value="1"/>
</dbReference>
<dbReference type="NCBIfam" id="TIGR00229">
    <property type="entry name" value="sensory_box"/>
    <property type="match status" value="1"/>
</dbReference>
<evidence type="ECO:0000259" key="5">
    <source>
        <dbReference type="PROSITE" id="PS50883"/>
    </source>
</evidence>
<dbReference type="Proteomes" id="UP000599578">
    <property type="component" value="Unassembled WGS sequence"/>
</dbReference>
<dbReference type="InterPro" id="IPR001633">
    <property type="entry name" value="EAL_dom"/>
</dbReference>
<dbReference type="InterPro" id="IPR000160">
    <property type="entry name" value="GGDEF_dom"/>
</dbReference>
<evidence type="ECO:0000259" key="6">
    <source>
        <dbReference type="PROSITE" id="PS50887"/>
    </source>
</evidence>
<dbReference type="NCBIfam" id="TIGR00254">
    <property type="entry name" value="GGDEF"/>
    <property type="match status" value="1"/>
</dbReference>
<dbReference type="SUPFAM" id="SSF55073">
    <property type="entry name" value="Nucleotide cyclase"/>
    <property type="match status" value="1"/>
</dbReference>
<proteinExistence type="predicted"/>
<feature type="domain" description="EAL" evidence="5">
    <location>
        <begin position="537"/>
        <end position="791"/>
    </location>
</feature>
<dbReference type="Gene3D" id="3.20.20.450">
    <property type="entry name" value="EAL domain"/>
    <property type="match status" value="1"/>
</dbReference>
<feature type="region of interest" description="Disordered" evidence="2">
    <location>
        <begin position="785"/>
        <end position="805"/>
    </location>
</feature>
<dbReference type="SMART" id="SM00052">
    <property type="entry name" value="EAL"/>
    <property type="match status" value="1"/>
</dbReference>
<dbReference type="SUPFAM" id="SSF55785">
    <property type="entry name" value="PYP-like sensor domain (PAS domain)"/>
    <property type="match status" value="1"/>
</dbReference>
<evidence type="ECO:0000259" key="3">
    <source>
        <dbReference type="PROSITE" id="PS50112"/>
    </source>
</evidence>
<dbReference type="Pfam" id="PF00563">
    <property type="entry name" value="EAL"/>
    <property type="match status" value="1"/>
</dbReference>
<dbReference type="InterPro" id="IPR029787">
    <property type="entry name" value="Nucleotide_cyclase"/>
</dbReference>
<accession>A0A918DRM8</accession>
<evidence type="ECO:0000313" key="7">
    <source>
        <dbReference type="EMBL" id="GGO81312.1"/>
    </source>
</evidence>
<dbReference type="SMART" id="SM00086">
    <property type="entry name" value="PAC"/>
    <property type="match status" value="1"/>
</dbReference>
<feature type="domain" description="GGDEF" evidence="6">
    <location>
        <begin position="393"/>
        <end position="526"/>
    </location>
</feature>
<organism evidence="7 8">
    <name type="scientific">Marinobacterium nitratireducens</name>
    <dbReference type="NCBI Taxonomy" id="518897"/>
    <lineage>
        <taxon>Bacteria</taxon>
        <taxon>Pseudomonadati</taxon>
        <taxon>Pseudomonadota</taxon>
        <taxon>Gammaproteobacteria</taxon>
        <taxon>Oceanospirillales</taxon>
        <taxon>Oceanospirillaceae</taxon>
        <taxon>Marinobacterium</taxon>
    </lineage>
</organism>
<dbReference type="InterPro" id="IPR052155">
    <property type="entry name" value="Biofilm_reg_signaling"/>
</dbReference>
<dbReference type="SUPFAM" id="SSF141868">
    <property type="entry name" value="EAL domain-like"/>
    <property type="match status" value="1"/>
</dbReference>
<dbReference type="InterPro" id="IPR035919">
    <property type="entry name" value="EAL_sf"/>
</dbReference>
<dbReference type="InterPro" id="IPR001610">
    <property type="entry name" value="PAC"/>
</dbReference>
<evidence type="ECO:0000313" key="8">
    <source>
        <dbReference type="Proteomes" id="UP000599578"/>
    </source>
</evidence>
<dbReference type="EMBL" id="BMLT01000004">
    <property type="protein sequence ID" value="GGO81312.1"/>
    <property type="molecule type" value="Genomic_DNA"/>
</dbReference>
<comment type="caution">
    <text evidence="7">The sequence shown here is derived from an EMBL/GenBank/DDBJ whole genome shotgun (WGS) entry which is preliminary data.</text>
</comment>
<protein>
    <submittedName>
        <fullName evidence="7">GGDEF domain-containing protein</fullName>
    </submittedName>
</protein>
<dbReference type="RefSeq" id="WP_188860447.1">
    <property type="nucleotide sequence ID" value="NZ_BMLT01000004.1"/>
</dbReference>